<keyword evidence="3" id="KW-1185">Reference proteome</keyword>
<dbReference type="Proteomes" id="UP000035368">
    <property type="component" value="Chromosome"/>
</dbReference>
<dbReference type="GO" id="GO:0005524">
    <property type="term" value="F:ATP binding"/>
    <property type="evidence" value="ECO:0007669"/>
    <property type="project" value="InterPro"/>
</dbReference>
<evidence type="ECO:0000259" key="1">
    <source>
        <dbReference type="Pfam" id="PF04851"/>
    </source>
</evidence>
<dbReference type="Pfam" id="PF04851">
    <property type="entry name" value="ResIII"/>
    <property type="match status" value="1"/>
</dbReference>
<dbReference type="GO" id="GO:0016787">
    <property type="term" value="F:hydrolase activity"/>
    <property type="evidence" value="ECO:0007669"/>
    <property type="project" value="InterPro"/>
</dbReference>
<dbReference type="RefSeq" id="WP_047240099.1">
    <property type="nucleotide sequence ID" value="NZ_CP011541.1"/>
</dbReference>
<dbReference type="InterPro" id="IPR050742">
    <property type="entry name" value="Helicase_Restrict-Modif_Enz"/>
</dbReference>
<dbReference type="PANTHER" id="PTHR47396:SF1">
    <property type="entry name" value="ATP-DEPENDENT HELICASE IRC3-RELATED"/>
    <property type="match status" value="1"/>
</dbReference>
<dbReference type="AlphaFoldDB" id="A0A0G3GP44"/>
<accession>A0A0G3GP44</accession>
<evidence type="ECO:0000313" key="2">
    <source>
        <dbReference type="EMBL" id="AKK03001.1"/>
    </source>
</evidence>
<evidence type="ECO:0000313" key="3">
    <source>
        <dbReference type="Proteomes" id="UP000035368"/>
    </source>
</evidence>
<dbReference type="InterPro" id="IPR027417">
    <property type="entry name" value="P-loop_NTPase"/>
</dbReference>
<dbReference type="REBASE" id="113842">
    <property type="entry name" value="Cep45586ORF5675P"/>
</dbReference>
<dbReference type="SUPFAM" id="SSF52540">
    <property type="entry name" value="P-loop containing nucleoside triphosphate hydrolases"/>
    <property type="match status" value="2"/>
</dbReference>
<dbReference type="Gene3D" id="3.40.50.300">
    <property type="entry name" value="P-loop containing nucleotide triphosphate hydrolases"/>
    <property type="match status" value="2"/>
</dbReference>
<dbReference type="CDD" id="cd18785">
    <property type="entry name" value="SF2_C"/>
    <property type="match status" value="1"/>
</dbReference>
<dbReference type="EMBL" id="CP011541">
    <property type="protein sequence ID" value="AKK03001.1"/>
    <property type="molecule type" value="Genomic_DNA"/>
</dbReference>
<dbReference type="STRING" id="1050174.CEPID_05680"/>
<dbReference type="OrthoDB" id="9776021at2"/>
<dbReference type="GO" id="GO:0005829">
    <property type="term" value="C:cytosol"/>
    <property type="evidence" value="ECO:0007669"/>
    <property type="project" value="TreeGrafter"/>
</dbReference>
<gene>
    <name evidence="2" type="ORF">CEPID_05680</name>
</gene>
<proteinExistence type="predicted"/>
<protein>
    <submittedName>
        <fullName evidence="2">Type III restriction enzyme, res subunit</fullName>
    </submittedName>
</protein>
<dbReference type="PANTHER" id="PTHR47396">
    <property type="entry name" value="TYPE I RESTRICTION ENZYME ECOKI R PROTEIN"/>
    <property type="match status" value="1"/>
</dbReference>
<organism evidence="2 3">
    <name type="scientific">Corynebacterium epidermidicanis</name>
    <dbReference type="NCBI Taxonomy" id="1050174"/>
    <lineage>
        <taxon>Bacteria</taxon>
        <taxon>Bacillati</taxon>
        <taxon>Actinomycetota</taxon>
        <taxon>Actinomycetes</taxon>
        <taxon>Mycobacteriales</taxon>
        <taxon>Corynebacteriaceae</taxon>
        <taxon>Corynebacterium</taxon>
    </lineage>
</organism>
<dbReference type="GO" id="GO:0003677">
    <property type="term" value="F:DNA binding"/>
    <property type="evidence" value="ECO:0007669"/>
    <property type="project" value="InterPro"/>
</dbReference>
<sequence>MELKKYQKRVIADLTDYLTQLNEQPTLTDAFAAHWESRQIMVGQNGVAGYQNVIDGVPHVCYKVPTGGGKTFLACASVKPIFQALPPTRKQAVVWLVPSDSILTQTLAALKNPEHPYRQKLNADFGGRVEVYSKEELLAGQNFSPATVSEQLSVMVLSYDSFRTRSKDGRKAYQANGNLASFATAFGAPEQPIENADETALFQVINQLNPVVIVDESHHATSTLSHEMLVNFNPAFILDLTATPKKQANVISYVDALALKSENMVKLPVIAYNRSSQTEVITDAIDLRNSLEVAAQQQQEKGGRYIRPIVLFQAQPKTGEDATSFEKLREKLVKTGIPEDQIAIKTADINELKGVDLMSEDCPIRFIITVNALKEGWDCPFAYILASLANKTSQVDVEQILGRVLRQPHATKQRNSLLNMSYVLTSSNDFNATLNQIIAGLNSAGFSKRDFRAADQEQLDFTQNQQPTAPTELPATEPQTVTETEDFLEFDETQVAENLENCQHTETVDEAPVSAGLAAMLEQAQEQGSSYEQEAEDATSMGDIFVPTDLENAVETYRVNIEFDGDIKSLRLPQFVIKAPASTLFSTGEGDFDLLRHEALAADFVLLNKDIELDLTAADEQMYRVDVNSNSDVPKAFRMSAADQRFMREHFAKLSIESQKRNAADAIYERLKPINAINDSDLRKYIGRVVDAFGSEELLTYQEHPNAVAEKIKQKILGLLEEHKFKKFYADIETRRVDIQDFYSLPPVIQPVQSSSLIGGSLYEAEDRMNNDEMDFAGRFSGLENIRWWHRNIDRKGFCINGPLNHYPDFILMTQSGTVVIVEPKGAHLKNDDSRRKLTLGRKWADMAGNKFRYFMVFQDGVTPLEDAYTMSEFLRILEQL</sequence>
<feature type="domain" description="Helicase/UvrB N-terminal" evidence="1">
    <location>
        <begin position="1"/>
        <end position="245"/>
    </location>
</feature>
<dbReference type="KEGG" id="cei:CEPID_05680"/>
<reference evidence="2 3" key="1">
    <citation type="submission" date="2015-05" db="EMBL/GenBank/DDBJ databases">
        <title>Complete genome sequence of Corynebacterium epidermidicanis DSM 45586, isolated from the skin of a dog suffering from pruritus.</title>
        <authorList>
            <person name="Ruckert C."/>
            <person name="Albersmeier A."/>
            <person name="Winkler A."/>
            <person name="Tauch A."/>
        </authorList>
    </citation>
    <scope>NUCLEOTIDE SEQUENCE [LARGE SCALE GENOMIC DNA]</scope>
    <source>
        <strain evidence="2 3">DSM 45586</strain>
    </source>
</reference>
<dbReference type="InterPro" id="IPR006935">
    <property type="entry name" value="Helicase/UvrB_N"/>
</dbReference>
<dbReference type="PATRIC" id="fig|1050174.4.peg.1149"/>
<name>A0A0G3GP44_9CORY</name>